<organism evidence="1 2">
    <name type="scientific">Larimichthys crocea</name>
    <name type="common">Large yellow croaker</name>
    <name type="synonym">Pseudosciaena crocea</name>
    <dbReference type="NCBI Taxonomy" id="215358"/>
    <lineage>
        <taxon>Eukaryota</taxon>
        <taxon>Metazoa</taxon>
        <taxon>Chordata</taxon>
        <taxon>Craniata</taxon>
        <taxon>Vertebrata</taxon>
        <taxon>Euteleostomi</taxon>
        <taxon>Actinopterygii</taxon>
        <taxon>Neopterygii</taxon>
        <taxon>Teleostei</taxon>
        <taxon>Neoteleostei</taxon>
        <taxon>Acanthomorphata</taxon>
        <taxon>Eupercaria</taxon>
        <taxon>Sciaenidae</taxon>
        <taxon>Larimichthys</taxon>
    </lineage>
</organism>
<comment type="caution">
    <text evidence="1">The sequence shown here is derived from an EMBL/GenBank/DDBJ whole genome shotgun (WGS) entry which is preliminary data.</text>
</comment>
<keyword evidence="2" id="KW-1185">Reference proteome</keyword>
<dbReference type="Proteomes" id="UP000793456">
    <property type="component" value="Chromosome XI"/>
</dbReference>
<reference evidence="1" key="1">
    <citation type="submission" date="2018-11" db="EMBL/GenBank/DDBJ databases">
        <title>The sequence and de novo assembly of Larimichthys crocea genome using PacBio and Hi-C technologies.</title>
        <authorList>
            <person name="Xu P."/>
            <person name="Chen B."/>
            <person name="Zhou Z."/>
            <person name="Ke Q."/>
            <person name="Wu Y."/>
            <person name="Bai H."/>
            <person name="Pu F."/>
        </authorList>
    </citation>
    <scope>NUCLEOTIDE SEQUENCE</scope>
    <source>
        <tissue evidence="1">Muscle</tissue>
    </source>
</reference>
<accession>A0ACD3R0A1</accession>
<gene>
    <name evidence="1" type="ORF">E3U43_018041</name>
</gene>
<name>A0ACD3R0A1_LARCR</name>
<evidence type="ECO:0000313" key="2">
    <source>
        <dbReference type="Proteomes" id="UP000793456"/>
    </source>
</evidence>
<protein>
    <submittedName>
        <fullName evidence="1">Uncharacterized protein</fullName>
    </submittedName>
</protein>
<dbReference type="EMBL" id="CM011684">
    <property type="protein sequence ID" value="TMS12966.1"/>
    <property type="molecule type" value="Genomic_DNA"/>
</dbReference>
<proteinExistence type="predicted"/>
<sequence>MALVGFHTGTPSIYQLVSLPYALRHDAQPVTCWTRRPASYLPTHPPLPGRPGPRSTRNRSPGIRDGLPRSECEELRPLGANETAETCRRAPRVAAGTSSTMTPRTPTKRSDVAKKGKVSHNGLMSSSQVVERSSRGGGGGGGATTPKPPLRRPLSLDMMPQRLRGSQEQMADRRIMQPPWRSGSAAPSPPARSLTSPSLGAGGWMRRSESTCSVNYSLGLRAGRGKMRPATSLPHIAKGVGTTTTNTTTTTTSSRPCLLVALRPLNLEQEKQTFFQSDYKYEPQFEYMQPEPRSVLEKYREGSGLFLEQAVGIMECVLRKFGSYENFEEVTGGNVLPKSQVWAAVRKYLQKEGCVGEVVVRLSDELLSQAVMVVESCRPTLTINLAGARQHWLEGMLRHEIGTHYLRGVNNNLQPWSTSEGRKKYGLKPANPTEEGLASLHSCFSKDQVYLDGILRILRHRRNIDFKMLTSLGKVSYEDVERLRPLAVSPRTRIPHFMRDQERYLQHLDHIVAVNELDDSALEHLLP</sequence>
<evidence type="ECO:0000313" key="1">
    <source>
        <dbReference type="EMBL" id="TMS12966.1"/>
    </source>
</evidence>